<protein>
    <recommendedName>
        <fullName evidence="2">FAS1 domain-containing protein</fullName>
    </recommendedName>
</protein>
<dbReference type="Proteomes" id="UP000054144">
    <property type="component" value="Unassembled WGS sequence"/>
</dbReference>
<dbReference type="EMBL" id="KN881933">
    <property type="protein sequence ID" value="KIY47501.1"/>
    <property type="molecule type" value="Genomic_DNA"/>
</dbReference>
<evidence type="ECO:0000259" key="2">
    <source>
        <dbReference type="PROSITE" id="PS50213"/>
    </source>
</evidence>
<dbReference type="AlphaFoldDB" id="A0A0D7AC44"/>
<dbReference type="InterPro" id="IPR000782">
    <property type="entry name" value="FAS1_domain"/>
</dbReference>
<evidence type="ECO:0000313" key="4">
    <source>
        <dbReference type="Proteomes" id="UP000054144"/>
    </source>
</evidence>
<feature type="chain" id="PRO_5002316097" description="FAS1 domain-containing protein" evidence="1">
    <location>
        <begin position="18"/>
        <end position="439"/>
    </location>
</feature>
<dbReference type="OrthoDB" id="286301at2759"/>
<dbReference type="GO" id="GO:0000329">
    <property type="term" value="C:fungal-type vacuole membrane"/>
    <property type="evidence" value="ECO:0007669"/>
    <property type="project" value="TreeGrafter"/>
</dbReference>
<dbReference type="PANTHER" id="PTHR10900">
    <property type="entry name" value="PERIOSTIN-RELATED"/>
    <property type="match status" value="1"/>
</dbReference>
<evidence type="ECO:0000313" key="3">
    <source>
        <dbReference type="EMBL" id="KIY47501.1"/>
    </source>
</evidence>
<dbReference type="SMART" id="SM00554">
    <property type="entry name" value="FAS1"/>
    <property type="match status" value="2"/>
</dbReference>
<dbReference type="InterPro" id="IPR050904">
    <property type="entry name" value="Adhesion/Biosynth-related"/>
</dbReference>
<organism evidence="3 4">
    <name type="scientific">Fistulina hepatica ATCC 64428</name>
    <dbReference type="NCBI Taxonomy" id="1128425"/>
    <lineage>
        <taxon>Eukaryota</taxon>
        <taxon>Fungi</taxon>
        <taxon>Dikarya</taxon>
        <taxon>Basidiomycota</taxon>
        <taxon>Agaricomycotina</taxon>
        <taxon>Agaricomycetes</taxon>
        <taxon>Agaricomycetidae</taxon>
        <taxon>Agaricales</taxon>
        <taxon>Fistulinaceae</taxon>
        <taxon>Fistulina</taxon>
    </lineage>
</organism>
<dbReference type="GO" id="GO:0005615">
    <property type="term" value="C:extracellular space"/>
    <property type="evidence" value="ECO:0007669"/>
    <property type="project" value="TreeGrafter"/>
</dbReference>
<dbReference type="Pfam" id="PF02469">
    <property type="entry name" value="Fasciclin"/>
    <property type="match status" value="1"/>
</dbReference>
<name>A0A0D7AC44_9AGAR</name>
<keyword evidence="1" id="KW-0732">Signal</keyword>
<feature type="signal peptide" evidence="1">
    <location>
        <begin position="1"/>
        <end position="17"/>
    </location>
</feature>
<evidence type="ECO:0000256" key="1">
    <source>
        <dbReference type="SAM" id="SignalP"/>
    </source>
</evidence>
<feature type="domain" description="FAS1" evidence="2">
    <location>
        <begin position="33"/>
        <end position="194"/>
    </location>
</feature>
<dbReference type="Gene3D" id="2.30.180.10">
    <property type="entry name" value="FAS1 domain"/>
    <property type="match status" value="2"/>
</dbReference>
<dbReference type="GO" id="GO:0016236">
    <property type="term" value="P:macroautophagy"/>
    <property type="evidence" value="ECO:0007669"/>
    <property type="project" value="TreeGrafter"/>
</dbReference>
<feature type="domain" description="FAS1" evidence="2">
    <location>
        <begin position="216"/>
        <end position="360"/>
    </location>
</feature>
<sequence length="439" mass="45245">MVSRLLSLILLAPFVFAQNISSSNNSTQSNTTYINNLATEFEKSGLTSLASLVNSSDDQLFSSLGEDSSRSYVLFAPSNDASKSVFVFLCARKYAETGVIPVAAVSNSTLNNSTLLASILSYHVVVGNFTAGNNSSVELISAQYPNVTIGRTLMNNSDSVHLEGGKSQVLAWTNYTDLDSNSSVVILNQASNVTILDTTVFENLLISTVSAVLLPPSNISTVLGPENNLTSIGSSIQNVNVSYSSSDANTTSFQEVLEASAGYTFFAPSNAALAAGGNALAVLAGNNSALAALLGNHIINGTTLYSPLITHPQNYTSAAVNATGTFVWSGFSGDSPMAARIGRTDLLTENGVVHIIEGILTELDTNSSAASSAYASATSAAAEQSTATESGPLTATQITTSASSTATDNTAVAGKIGEEGGILGILMALMWIALGALAL</sequence>
<accession>A0A0D7AC44</accession>
<dbReference type="SUPFAM" id="SSF82153">
    <property type="entry name" value="FAS1 domain"/>
    <property type="match status" value="2"/>
</dbReference>
<keyword evidence="4" id="KW-1185">Reference proteome</keyword>
<gene>
    <name evidence="3" type="ORF">FISHEDRAFT_59616</name>
</gene>
<dbReference type="PANTHER" id="PTHR10900:SF77">
    <property type="entry name" value="FI19380P1"/>
    <property type="match status" value="1"/>
</dbReference>
<proteinExistence type="predicted"/>
<dbReference type="PROSITE" id="PS50213">
    <property type="entry name" value="FAS1"/>
    <property type="match status" value="2"/>
</dbReference>
<dbReference type="InterPro" id="IPR036378">
    <property type="entry name" value="FAS1_dom_sf"/>
</dbReference>
<reference evidence="3 4" key="1">
    <citation type="journal article" date="2015" name="Fungal Genet. Biol.">
        <title>Evolution of novel wood decay mechanisms in Agaricales revealed by the genome sequences of Fistulina hepatica and Cylindrobasidium torrendii.</title>
        <authorList>
            <person name="Floudas D."/>
            <person name="Held B.W."/>
            <person name="Riley R."/>
            <person name="Nagy L.G."/>
            <person name="Koehler G."/>
            <person name="Ransdell A.S."/>
            <person name="Younus H."/>
            <person name="Chow J."/>
            <person name="Chiniquy J."/>
            <person name="Lipzen A."/>
            <person name="Tritt A."/>
            <person name="Sun H."/>
            <person name="Haridas S."/>
            <person name="LaButti K."/>
            <person name="Ohm R.A."/>
            <person name="Kues U."/>
            <person name="Blanchette R.A."/>
            <person name="Grigoriev I.V."/>
            <person name="Minto R.E."/>
            <person name="Hibbett D.S."/>
        </authorList>
    </citation>
    <scope>NUCLEOTIDE SEQUENCE [LARGE SCALE GENOMIC DNA]</scope>
    <source>
        <strain evidence="3 4">ATCC 64428</strain>
    </source>
</reference>